<accession>A0A1C5AC89</accession>
<dbReference type="AlphaFoldDB" id="A0A1C5AC89"/>
<name>A0A1C5AC89_9ACTN</name>
<feature type="domain" description="GIY-YIG" evidence="1">
    <location>
        <begin position="22"/>
        <end position="93"/>
    </location>
</feature>
<evidence type="ECO:0000259" key="1">
    <source>
        <dbReference type="PROSITE" id="PS50164"/>
    </source>
</evidence>
<dbReference type="InterPro" id="IPR035901">
    <property type="entry name" value="GIY-YIG_endonuc_sf"/>
</dbReference>
<organism evidence="2 3">
    <name type="scientific">Micromonospora carbonacea</name>
    <dbReference type="NCBI Taxonomy" id="47853"/>
    <lineage>
        <taxon>Bacteria</taxon>
        <taxon>Bacillati</taxon>
        <taxon>Actinomycetota</taxon>
        <taxon>Actinomycetes</taxon>
        <taxon>Micromonosporales</taxon>
        <taxon>Micromonosporaceae</taxon>
        <taxon>Micromonospora</taxon>
    </lineage>
</organism>
<evidence type="ECO:0000313" key="2">
    <source>
        <dbReference type="EMBL" id="SCF42858.1"/>
    </source>
</evidence>
<reference evidence="3" key="1">
    <citation type="submission" date="2016-06" db="EMBL/GenBank/DDBJ databases">
        <authorList>
            <person name="Varghese N."/>
            <person name="Submissions Spin"/>
        </authorList>
    </citation>
    <scope>NUCLEOTIDE SEQUENCE [LARGE SCALE GENOMIC DNA]</scope>
    <source>
        <strain evidence="3">DSM 43168</strain>
    </source>
</reference>
<dbReference type="EMBL" id="FMCT01000012">
    <property type="protein sequence ID" value="SCF42858.1"/>
    <property type="molecule type" value="Genomic_DNA"/>
</dbReference>
<proteinExistence type="predicted"/>
<protein>
    <submittedName>
        <fullName evidence="2">GIY-YIG catalytic domain</fullName>
    </submittedName>
</protein>
<gene>
    <name evidence="2" type="ORF">GA0070563_112143</name>
</gene>
<dbReference type="Proteomes" id="UP000183585">
    <property type="component" value="Unassembled WGS sequence"/>
</dbReference>
<evidence type="ECO:0000313" key="3">
    <source>
        <dbReference type="Proteomes" id="UP000183585"/>
    </source>
</evidence>
<dbReference type="SUPFAM" id="SSF82771">
    <property type="entry name" value="GIY-YIG endonuclease"/>
    <property type="match status" value="1"/>
</dbReference>
<sequence length="160" mass="18016">MTVPKTYSSFGPTGASYNINNRRTALYRHYDAEGRLLYVGVTFNPGHRASGHRAYAEWIDQATTFTGTWFPTRAEALAAEKEAIRAEKPIYNRQRYGAGAAPAPTTPSDPDTPRTVNFLLEQESVDELESLADELDTTRSEVVRTMLEFSINNWEPGWRP</sequence>
<keyword evidence="3" id="KW-1185">Reference proteome</keyword>
<dbReference type="RefSeq" id="WP_141723950.1">
    <property type="nucleotide sequence ID" value="NZ_FMCT01000012.1"/>
</dbReference>
<dbReference type="InterPro" id="IPR000305">
    <property type="entry name" value="GIY-YIG_endonuc"/>
</dbReference>
<dbReference type="PROSITE" id="PS50164">
    <property type="entry name" value="GIY_YIG"/>
    <property type="match status" value="1"/>
</dbReference>